<dbReference type="PANTHER" id="PTHR35562:SF2">
    <property type="entry name" value="DNA ENDONUCLEASE SMRA-RELATED"/>
    <property type="match status" value="1"/>
</dbReference>
<keyword evidence="4" id="KW-1185">Reference proteome</keyword>
<dbReference type="Gene3D" id="3.30.1370.110">
    <property type="match status" value="1"/>
</dbReference>
<dbReference type="EMBL" id="AYKG01000034">
    <property type="protein sequence ID" value="ROO26545.1"/>
    <property type="molecule type" value="Genomic_DNA"/>
</dbReference>
<dbReference type="GO" id="GO:0004520">
    <property type="term" value="F:DNA endonuclease activity"/>
    <property type="evidence" value="ECO:0007669"/>
    <property type="project" value="TreeGrafter"/>
</dbReference>
<dbReference type="PANTHER" id="PTHR35562">
    <property type="entry name" value="DNA ENDONUCLEASE SMRA-RELATED"/>
    <property type="match status" value="1"/>
</dbReference>
<organism evidence="3 4">
    <name type="scientific">Salinisphaera japonica YTM-1</name>
    <dbReference type="NCBI Taxonomy" id="1209778"/>
    <lineage>
        <taxon>Bacteria</taxon>
        <taxon>Pseudomonadati</taxon>
        <taxon>Pseudomonadota</taxon>
        <taxon>Gammaproteobacteria</taxon>
        <taxon>Salinisphaerales</taxon>
        <taxon>Salinisphaeraceae</taxon>
        <taxon>Salinisphaera</taxon>
    </lineage>
</organism>
<dbReference type="SUPFAM" id="SSF160443">
    <property type="entry name" value="SMR domain-like"/>
    <property type="match status" value="1"/>
</dbReference>
<dbReference type="AlphaFoldDB" id="A0A423PLP9"/>
<evidence type="ECO:0000313" key="4">
    <source>
        <dbReference type="Proteomes" id="UP000285310"/>
    </source>
</evidence>
<dbReference type="OrthoDB" id="9808881at2"/>
<evidence type="ECO:0000259" key="2">
    <source>
        <dbReference type="PROSITE" id="PS50828"/>
    </source>
</evidence>
<proteinExistence type="predicted"/>
<dbReference type="InterPro" id="IPR002625">
    <property type="entry name" value="Smr_dom"/>
</dbReference>
<dbReference type="FunCoup" id="A0A423PLP9">
    <property type="interactions" value="34"/>
</dbReference>
<dbReference type="InParanoid" id="A0A423PLP9"/>
<gene>
    <name evidence="3" type="ORF">SAJA_10725</name>
</gene>
<feature type="region of interest" description="Disordered" evidence="1">
    <location>
        <begin position="1"/>
        <end position="21"/>
    </location>
</feature>
<dbReference type="Pfam" id="PF01713">
    <property type="entry name" value="Smr"/>
    <property type="match status" value="1"/>
</dbReference>
<dbReference type="InterPro" id="IPR036063">
    <property type="entry name" value="Smr_dom_sf"/>
</dbReference>
<evidence type="ECO:0000313" key="3">
    <source>
        <dbReference type="EMBL" id="ROO26545.1"/>
    </source>
</evidence>
<reference evidence="3 4" key="1">
    <citation type="submission" date="2013-10" db="EMBL/GenBank/DDBJ databases">
        <title>Salinisphaera japonica YTM-1 Genome Sequencing.</title>
        <authorList>
            <person name="Lai Q."/>
            <person name="Li C."/>
            <person name="Shao Z."/>
        </authorList>
    </citation>
    <scope>NUCLEOTIDE SEQUENCE [LARGE SCALE GENOMIC DNA]</scope>
    <source>
        <strain evidence="3 4">YTM-1</strain>
    </source>
</reference>
<name>A0A423PLP9_9GAMM</name>
<protein>
    <submittedName>
        <fullName evidence="3">DNA mismatch repair protein MutS</fullName>
    </submittedName>
</protein>
<dbReference type="RefSeq" id="WP_123658635.1">
    <property type="nucleotide sequence ID" value="NZ_AYKG01000034.1"/>
</dbReference>
<feature type="domain" description="Smr" evidence="2">
    <location>
        <begin position="108"/>
        <end position="189"/>
    </location>
</feature>
<dbReference type="PROSITE" id="PS50828">
    <property type="entry name" value="SMR"/>
    <property type="match status" value="1"/>
</dbReference>
<comment type="caution">
    <text evidence="3">The sequence shown here is derived from an EMBL/GenBank/DDBJ whole genome shotgun (WGS) entry which is preliminary data.</text>
</comment>
<sequence length="194" mass="21575">MTKSRNKPRHRPARNTLSDDESAVFRDAVGAVATVTTNRKRRPEKTLPSTQPIMREADEAAVMAELLDDAPPDPDIETGDDLVHRQEGIQHGVVRRLRRGHYRCQAEIDLHGMVVDVARHCLGVFLHDALDNGYRCVRIVHGKGLRSGHRGPVLKNKVAGWLSRREEVLAFVSARPVDGGTGALYVLLKKQKPS</sequence>
<accession>A0A423PLP9</accession>
<feature type="compositionally biased region" description="Basic residues" evidence="1">
    <location>
        <begin position="1"/>
        <end position="13"/>
    </location>
</feature>
<dbReference type="Proteomes" id="UP000285310">
    <property type="component" value="Unassembled WGS sequence"/>
</dbReference>
<evidence type="ECO:0000256" key="1">
    <source>
        <dbReference type="SAM" id="MobiDB-lite"/>
    </source>
</evidence>
<dbReference type="SMART" id="SM00463">
    <property type="entry name" value="SMR"/>
    <property type="match status" value="1"/>
</dbReference>